<sequence length="274" mass="29341">MPSDPTNPRHPSEWTTAVQEVAELLARVAAERGLDFEPAPVPVIDALPGLNRTVEEVAGRCRDDQERRWLAAALAALSHHVQVSTLPEPLAREPSDTPDLLGSAEGAEAVVAVVTSPLGVLAGRRRDGVPRWVFPGGSLEEGETAQQAAVRECAEETGLVVAADHEIGRRTHPVTEQALIYIACTPRAGYAVRAVRRTNSWRCAGSTAARSTSSCPTCSMRFANTSMASKRDGPPLGRRPGSVAGDLLGRDTSHDTKSRWLLLSSRSSRRGSML</sequence>
<name>A0ABW4FWE3_9PSEU</name>
<organism evidence="8 9">
    <name type="scientific">Pseudonocardia aurantiaca</name>
    <dbReference type="NCBI Taxonomy" id="75290"/>
    <lineage>
        <taxon>Bacteria</taxon>
        <taxon>Bacillati</taxon>
        <taxon>Actinomycetota</taxon>
        <taxon>Actinomycetes</taxon>
        <taxon>Pseudonocardiales</taxon>
        <taxon>Pseudonocardiaceae</taxon>
        <taxon>Pseudonocardia</taxon>
    </lineage>
</organism>
<feature type="region of interest" description="Disordered" evidence="6">
    <location>
        <begin position="226"/>
        <end position="252"/>
    </location>
</feature>
<dbReference type="PROSITE" id="PS51462">
    <property type="entry name" value="NUDIX"/>
    <property type="match status" value="1"/>
</dbReference>
<comment type="similarity">
    <text evidence="2">Belongs to the Nudix hydrolase family.</text>
</comment>
<dbReference type="InterPro" id="IPR000086">
    <property type="entry name" value="NUDIX_hydrolase_dom"/>
</dbReference>
<keyword evidence="4 8" id="KW-0378">Hydrolase</keyword>
<dbReference type="Gene3D" id="3.90.79.10">
    <property type="entry name" value="Nucleoside Triphosphate Pyrophosphohydrolase"/>
    <property type="match status" value="1"/>
</dbReference>
<keyword evidence="5" id="KW-0460">Magnesium</keyword>
<dbReference type="Proteomes" id="UP001597145">
    <property type="component" value="Unassembled WGS sequence"/>
</dbReference>
<evidence type="ECO:0000256" key="3">
    <source>
        <dbReference type="ARBA" id="ARBA00022723"/>
    </source>
</evidence>
<keyword evidence="3" id="KW-0479">Metal-binding</keyword>
<evidence type="ECO:0000313" key="9">
    <source>
        <dbReference type="Proteomes" id="UP001597145"/>
    </source>
</evidence>
<feature type="domain" description="Nudix hydrolase" evidence="7">
    <location>
        <begin position="103"/>
        <end position="224"/>
    </location>
</feature>
<accession>A0ABW4FWE3</accession>
<dbReference type="RefSeq" id="WP_343982393.1">
    <property type="nucleotide sequence ID" value="NZ_BAAAJG010000015.1"/>
</dbReference>
<dbReference type="CDD" id="cd02883">
    <property type="entry name" value="NUDIX_Hydrolase"/>
    <property type="match status" value="1"/>
</dbReference>
<dbReference type="InterPro" id="IPR015797">
    <property type="entry name" value="NUDIX_hydrolase-like_dom_sf"/>
</dbReference>
<protein>
    <submittedName>
        <fullName evidence="8">NUDIX hydrolase</fullName>
        <ecNumber evidence="8">3.6.-.-</ecNumber>
    </submittedName>
</protein>
<keyword evidence="9" id="KW-1185">Reference proteome</keyword>
<dbReference type="InterPro" id="IPR020476">
    <property type="entry name" value="Nudix_hydrolase"/>
</dbReference>
<evidence type="ECO:0000256" key="4">
    <source>
        <dbReference type="ARBA" id="ARBA00022801"/>
    </source>
</evidence>
<dbReference type="PANTHER" id="PTHR43758:SF8">
    <property type="entry name" value="8-OXO-DGTP DIPHOSPHATASE YTKD-RELATED"/>
    <property type="match status" value="1"/>
</dbReference>
<dbReference type="PRINTS" id="PR00502">
    <property type="entry name" value="NUDIXFAMILY"/>
</dbReference>
<dbReference type="GO" id="GO:0016787">
    <property type="term" value="F:hydrolase activity"/>
    <property type="evidence" value="ECO:0007669"/>
    <property type="project" value="UniProtKB-KW"/>
</dbReference>
<dbReference type="Pfam" id="PF00293">
    <property type="entry name" value="NUDIX"/>
    <property type="match status" value="1"/>
</dbReference>
<dbReference type="SUPFAM" id="SSF55811">
    <property type="entry name" value="Nudix"/>
    <property type="match status" value="1"/>
</dbReference>
<gene>
    <name evidence="8" type="ORF">ACFSCY_35605</name>
</gene>
<evidence type="ECO:0000313" key="8">
    <source>
        <dbReference type="EMBL" id="MFD1534759.1"/>
    </source>
</evidence>
<proteinExistence type="inferred from homology"/>
<dbReference type="PANTHER" id="PTHR43758">
    <property type="entry name" value="7,8-DIHYDRO-8-OXOGUANINE TRIPHOSPHATASE"/>
    <property type="match status" value="1"/>
</dbReference>
<comment type="caution">
    <text evidence="8">The sequence shown here is derived from an EMBL/GenBank/DDBJ whole genome shotgun (WGS) entry which is preliminary data.</text>
</comment>
<evidence type="ECO:0000256" key="1">
    <source>
        <dbReference type="ARBA" id="ARBA00001946"/>
    </source>
</evidence>
<evidence type="ECO:0000256" key="2">
    <source>
        <dbReference type="ARBA" id="ARBA00005582"/>
    </source>
</evidence>
<reference evidence="9" key="1">
    <citation type="journal article" date="2019" name="Int. J. Syst. Evol. Microbiol.">
        <title>The Global Catalogue of Microorganisms (GCM) 10K type strain sequencing project: providing services to taxonomists for standard genome sequencing and annotation.</title>
        <authorList>
            <consortium name="The Broad Institute Genomics Platform"/>
            <consortium name="The Broad Institute Genome Sequencing Center for Infectious Disease"/>
            <person name="Wu L."/>
            <person name="Ma J."/>
        </authorList>
    </citation>
    <scope>NUCLEOTIDE SEQUENCE [LARGE SCALE GENOMIC DNA]</scope>
    <source>
        <strain evidence="9">JCM 12165</strain>
    </source>
</reference>
<dbReference type="EMBL" id="JBHUCP010000045">
    <property type="protein sequence ID" value="MFD1534759.1"/>
    <property type="molecule type" value="Genomic_DNA"/>
</dbReference>
<evidence type="ECO:0000259" key="7">
    <source>
        <dbReference type="PROSITE" id="PS51462"/>
    </source>
</evidence>
<evidence type="ECO:0000256" key="5">
    <source>
        <dbReference type="ARBA" id="ARBA00022842"/>
    </source>
</evidence>
<comment type="cofactor">
    <cofactor evidence="1">
        <name>Mg(2+)</name>
        <dbReference type="ChEBI" id="CHEBI:18420"/>
    </cofactor>
</comment>
<dbReference type="EC" id="3.6.-.-" evidence="8"/>
<evidence type="ECO:0000256" key="6">
    <source>
        <dbReference type="SAM" id="MobiDB-lite"/>
    </source>
</evidence>